<dbReference type="PANTHER" id="PTHR10267:SF0">
    <property type="entry name" value="DNA POLYMERASE SUBUNIT GAMMA-1"/>
    <property type="match status" value="1"/>
</dbReference>
<keyword evidence="2" id="KW-0548">Nucleotidyltransferase</keyword>
<proteinExistence type="predicted"/>
<dbReference type="GO" id="GO:0006264">
    <property type="term" value="P:mitochondrial DNA replication"/>
    <property type="evidence" value="ECO:0007669"/>
    <property type="project" value="TreeGrafter"/>
</dbReference>
<protein>
    <submittedName>
        <fullName evidence="2">DNA polymerase subunit gamma-1</fullName>
        <ecNumber evidence="2">2.7.7.7</ecNumber>
    </submittedName>
</protein>
<dbReference type="EC" id="2.7.7.7" evidence="2"/>
<dbReference type="AlphaFoldDB" id="K0KHU8"/>
<dbReference type="InterPro" id="IPR002297">
    <property type="entry name" value="DNA-dir_DNA_pol_A_mt"/>
</dbReference>
<dbReference type="GO" id="GO:0005760">
    <property type="term" value="C:gamma DNA polymerase complex"/>
    <property type="evidence" value="ECO:0007669"/>
    <property type="project" value="InterPro"/>
</dbReference>
<sequence>MSLRFSRLVSTASKGLEKQKIIINENNITTYVHEVAKRKAQPYFNKANEFSKAKLPTPPTKWEFQSGWYKYEPGKPPIKVPFPEEDAISFDGEVLYKISRYPTLATAVSSKAWYGWVSPYLVGEELKPTTLIPLNPENKDKVIIGHYNHFDRVMVKDDYEEMLFKNSKSCHIDIVGLHYFCNTKIGKKTPSTLDIIRGPLFYKNNSKSLMGKDNNRFHMLSKLYTNVTRKKLDKEIRDLFGNTGKEEVVKHFQNAMSYCAKDVEATHRVFSNLWKKCLPNPHFHKYLLGIKLLGNHKMIVNKSKWDDYNKLNDDKSRKLLEDINNRVLTIGKENGFANLTLDSPEIVSLLGIKFLGKYPLESYHLKNGTRNRNLTYTVELDDSILKDYPLVKSSSITLKSHDLFIRDCESHRKQYQTDYRDLWINGILTVKPEYQNIIDDYSNLTSWEFNKCHDAFLIHQNSQLKDLSIFLPWIIPSVFENSDPVAQASHKLILENFIDIGKGIEDQLVAPEGYKFISLRIDHDLIKSLIMKQENLQNVSPYIIRDGLKSCKVGYIHRLLIHIDNLFEKQGIKEYQLMSTFKDRFIILVKEDEQVKAENILKQVDELIKFEFGSNFNNEKKVIVMIQDEDVLHTKTISEFDMYKDLKSIDPEQRKLY</sequence>
<dbReference type="EMBL" id="CAIF01000005">
    <property type="protein sequence ID" value="CCH40733.1"/>
    <property type="molecule type" value="Genomic_DNA"/>
</dbReference>
<reference evidence="2 3" key="1">
    <citation type="journal article" date="2012" name="Eukaryot. Cell">
        <title>Draft genome sequence of Wickerhamomyces ciferrii NRRL Y-1031 F-60-10.</title>
        <authorList>
            <person name="Schneider J."/>
            <person name="Andrea H."/>
            <person name="Blom J."/>
            <person name="Jaenicke S."/>
            <person name="Ruckert C."/>
            <person name="Schorsch C."/>
            <person name="Szczepanowski R."/>
            <person name="Farwick M."/>
            <person name="Goesmann A."/>
            <person name="Puhler A."/>
            <person name="Schaffer S."/>
            <person name="Tauch A."/>
            <person name="Kohler T."/>
            <person name="Brinkrolf K."/>
        </authorList>
    </citation>
    <scope>NUCLEOTIDE SEQUENCE [LARGE SCALE GENOMIC DNA]</scope>
    <source>
        <strain evidence="3">ATCC 14091 / BCRC 22168 / CBS 111 / JCM 3599 / NBRC 0793 / NRRL Y-1031 F-60-10</strain>
    </source>
</reference>
<dbReference type="SUPFAM" id="SSF53098">
    <property type="entry name" value="Ribonuclease H-like"/>
    <property type="match status" value="1"/>
</dbReference>
<dbReference type="GO" id="GO:0003887">
    <property type="term" value="F:DNA-directed DNA polymerase activity"/>
    <property type="evidence" value="ECO:0007669"/>
    <property type="project" value="UniProtKB-EC"/>
</dbReference>
<dbReference type="Proteomes" id="UP000009328">
    <property type="component" value="Unassembled WGS sequence"/>
</dbReference>
<dbReference type="GO" id="GO:0008408">
    <property type="term" value="F:3'-5' exonuclease activity"/>
    <property type="evidence" value="ECO:0007669"/>
    <property type="project" value="TreeGrafter"/>
</dbReference>
<organism evidence="2 3">
    <name type="scientific">Wickerhamomyces ciferrii (strain ATCC 14091 / BCRC 22168 / CBS 111 / JCM 3599 / NBRC 0793 / NRRL Y-1031 F-60-10)</name>
    <name type="common">Yeast</name>
    <name type="synonym">Pichia ciferrii</name>
    <dbReference type="NCBI Taxonomy" id="1206466"/>
    <lineage>
        <taxon>Eukaryota</taxon>
        <taxon>Fungi</taxon>
        <taxon>Dikarya</taxon>
        <taxon>Ascomycota</taxon>
        <taxon>Saccharomycotina</taxon>
        <taxon>Saccharomycetes</taxon>
        <taxon>Phaffomycetales</taxon>
        <taxon>Wickerhamomycetaceae</taxon>
        <taxon>Wickerhamomyces</taxon>
    </lineage>
</organism>
<feature type="domain" description="DNA mitochondrial polymerase exonuclease" evidence="1">
    <location>
        <begin position="26"/>
        <end position="276"/>
    </location>
</feature>
<dbReference type="STRING" id="1206466.K0KHU8"/>
<dbReference type="Pfam" id="PF18136">
    <property type="entry name" value="DNApol_Exo"/>
    <property type="match status" value="1"/>
</dbReference>
<dbReference type="InterPro" id="IPR041336">
    <property type="entry name" value="DNApol_Exo"/>
</dbReference>
<dbReference type="GO" id="GO:0003677">
    <property type="term" value="F:DNA binding"/>
    <property type="evidence" value="ECO:0007669"/>
    <property type="project" value="InterPro"/>
</dbReference>
<dbReference type="Gene3D" id="3.30.420.390">
    <property type="match status" value="2"/>
</dbReference>
<dbReference type="eggNOG" id="KOG3657">
    <property type="taxonomic scope" value="Eukaryota"/>
</dbReference>
<accession>K0KHU8</accession>
<dbReference type="InterPro" id="IPR012337">
    <property type="entry name" value="RNaseH-like_sf"/>
</dbReference>
<keyword evidence="2" id="KW-0808">Transferase</keyword>
<evidence type="ECO:0000313" key="3">
    <source>
        <dbReference type="Proteomes" id="UP000009328"/>
    </source>
</evidence>
<keyword evidence="3" id="KW-1185">Reference proteome</keyword>
<evidence type="ECO:0000313" key="2">
    <source>
        <dbReference type="EMBL" id="CCH40733.1"/>
    </source>
</evidence>
<name>K0KHU8_WICCF</name>
<comment type="caution">
    <text evidence="2">The sequence shown here is derived from an EMBL/GenBank/DDBJ whole genome shotgun (WGS) entry which is preliminary data.</text>
</comment>
<dbReference type="HOGENOM" id="CLU_420467_0_0_1"/>
<evidence type="ECO:0000259" key="1">
    <source>
        <dbReference type="Pfam" id="PF18136"/>
    </source>
</evidence>
<dbReference type="InParanoid" id="K0KHU8"/>
<gene>
    <name evidence="2" type="ORF">BN7_267</name>
</gene>
<dbReference type="PANTHER" id="PTHR10267">
    <property type="entry name" value="DNA POLYMERASE SUBUNIT GAMMA-1"/>
    <property type="match status" value="1"/>
</dbReference>